<evidence type="ECO:0000313" key="1">
    <source>
        <dbReference type="EMBL" id="CAG7580475.1"/>
    </source>
</evidence>
<proteinExistence type="predicted"/>
<reference evidence="1" key="1">
    <citation type="submission" date="2021-06" db="EMBL/GenBank/DDBJ databases">
        <authorList>
            <person name="Gannon L."/>
            <person name="Redgwell R T."/>
            <person name="Michniewski S."/>
            <person name="Harrison D C."/>
            <person name="Millard A."/>
        </authorList>
    </citation>
    <scope>NUCLEOTIDE SEQUENCE</scope>
</reference>
<name>A0A8D9FQ80_9VIRU</name>
<sequence>MKHIEMFENYHNPNTEIERKVYNMIAERLGWGIEGHEPFDHMMESDGVDLDPTLKKAINMLCDSYRVSKIFIED</sequence>
<dbReference type="EMBL" id="OU342829">
    <property type="protein sequence ID" value="CAG7580475.1"/>
    <property type="molecule type" value="Genomic_DNA"/>
</dbReference>
<accession>A0A8D9FQ80</accession>
<organism evidence="1">
    <name type="scientific">uncultured marine phage</name>
    <dbReference type="NCBI Taxonomy" id="707152"/>
    <lineage>
        <taxon>Viruses</taxon>
        <taxon>environmental samples</taxon>
    </lineage>
</organism>
<protein>
    <submittedName>
        <fullName evidence="1">Uncharacterized protein</fullName>
    </submittedName>
</protein>
<gene>
    <name evidence="1" type="ORF">SLAVMIC_00434</name>
</gene>